<dbReference type="KEGG" id="zga:ZOBELLIA_1046"/>
<evidence type="ECO:0000256" key="2">
    <source>
        <dbReference type="ARBA" id="ARBA00023239"/>
    </source>
</evidence>
<comment type="similarity">
    <text evidence="1 3">Belongs to the enoyl-CoA hydratase/isomerase family.</text>
</comment>
<protein>
    <submittedName>
        <fullName evidence="4">Enoyl-CoA hydratase</fullName>
        <ecNumber evidence="4">4.2.1.17</ecNumber>
    </submittedName>
</protein>
<dbReference type="EMBL" id="FP476056">
    <property type="protein sequence ID" value="CAZ95103.1"/>
    <property type="molecule type" value="Genomic_DNA"/>
</dbReference>
<organism evidence="4 5">
    <name type="scientific">Zobellia galactanivorans (strain DSM 12802 / CCUG 47099 / CIP 106680 / NCIMB 13871 / Dsij)</name>
    <dbReference type="NCBI Taxonomy" id="63186"/>
    <lineage>
        <taxon>Bacteria</taxon>
        <taxon>Pseudomonadati</taxon>
        <taxon>Bacteroidota</taxon>
        <taxon>Flavobacteriia</taxon>
        <taxon>Flavobacteriales</taxon>
        <taxon>Flavobacteriaceae</taxon>
        <taxon>Zobellia</taxon>
    </lineage>
</organism>
<dbReference type="HOGENOM" id="CLU_009834_7_2_10"/>
<sequence>MVFKFLKYEVSNRVAWIKFNRPDQLNAMNRQMMNEIIESLELVHSTNDGKIAVAVITGEGKAFMAGADIKEYAQQTEEEFEAFQLMGRRLYAAIEKNSKPIIAAINGYAFGGGFEIALSCDMILCRQYAKLGLPEINLNLIPGGGGTQRLTRKIGSNLANEMIMTGRAVTAEEMWAKGVVNHIYEKEGFNERVGEFVAQLTDKPVDRLRAIKQLTRKCLGEVDVSALDMENEQLGKFYSSEEGQGKIQEFYQKSLNNK</sequence>
<reference evidence="4 5" key="2">
    <citation type="journal article" date="2012" name="Environ. Microbiol.">
        <title>Characterization of the first alginolytic operons in a marine bacterium: from their emergence in marine Flavobacteriia to their independent transfers to marine Proteobacteria and human gut Bacteroides.</title>
        <authorList>
            <person name="Thomas F."/>
            <person name="Barbeyron T."/>
            <person name="Tonon T."/>
            <person name="Genicot S."/>
            <person name="Czjzek M."/>
            <person name="Michel G."/>
        </authorList>
    </citation>
    <scope>NUCLEOTIDE SEQUENCE [LARGE SCALE GENOMIC DNA]</scope>
    <source>
        <strain evidence="5">DSM 12802 / CCUG 47099 / CIP 106680 / NCIMB 13871 / Dsij</strain>
    </source>
</reference>
<dbReference type="GO" id="GO:0006635">
    <property type="term" value="P:fatty acid beta-oxidation"/>
    <property type="evidence" value="ECO:0007669"/>
    <property type="project" value="TreeGrafter"/>
</dbReference>
<dbReference type="Gene3D" id="3.90.226.10">
    <property type="entry name" value="2-enoyl-CoA Hydratase, Chain A, domain 1"/>
    <property type="match status" value="1"/>
</dbReference>
<reference evidence="5" key="1">
    <citation type="submission" date="2009-07" db="EMBL/GenBank/DDBJ databases">
        <title>Complete genome sequence of Zobellia galactanivorans Dsij.</title>
        <authorList>
            <consortium name="Genoscope - CEA"/>
        </authorList>
    </citation>
    <scope>NUCLEOTIDE SEQUENCE [LARGE SCALE GENOMIC DNA]</scope>
    <source>
        <strain evidence="5">DSM 12802 / CCUG 47099 / CIP 106680 / NCIMB 13871 / Dsij</strain>
    </source>
</reference>
<keyword evidence="5" id="KW-1185">Reference proteome</keyword>
<keyword evidence="2 4" id="KW-0456">Lyase</keyword>
<dbReference type="FunFam" id="3.90.226.10:FF:000009">
    <property type="entry name" value="Carnitinyl-CoA dehydratase"/>
    <property type="match status" value="1"/>
</dbReference>
<dbReference type="PROSITE" id="PS00166">
    <property type="entry name" value="ENOYL_COA_HYDRATASE"/>
    <property type="match status" value="1"/>
</dbReference>
<dbReference type="Pfam" id="PF00378">
    <property type="entry name" value="ECH_1"/>
    <property type="match status" value="1"/>
</dbReference>
<gene>
    <name evidence="4" type="primary">paaF</name>
    <name evidence="4" type="ordered locus">zobellia_1046</name>
</gene>
<dbReference type="PATRIC" id="fig|63186.3.peg.1028"/>
<dbReference type="InterPro" id="IPR018376">
    <property type="entry name" value="Enoyl-CoA_hyd/isom_CS"/>
</dbReference>
<proteinExistence type="inferred from homology"/>
<dbReference type="RefSeq" id="WP_013992415.1">
    <property type="nucleotide sequence ID" value="NC_015844.1"/>
</dbReference>
<evidence type="ECO:0000256" key="1">
    <source>
        <dbReference type="ARBA" id="ARBA00005254"/>
    </source>
</evidence>
<dbReference type="CDD" id="cd06558">
    <property type="entry name" value="crotonase-like"/>
    <property type="match status" value="1"/>
</dbReference>
<name>G0L2P1_ZOBGA</name>
<dbReference type="Proteomes" id="UP000008898">
    <property type="component" value="Chromosome"/>
</dbReference>
<dbReference type="EC" id="4.2.1.17" evidence="4"/>
<evidence type="ECO:0000313" key="4">
    <source>
        <dbReference type="EMBL" id="CAZ95103.1"/>
    </source>
</evidence>
<dbReference type="STRING" id="63186.ZOBELLIA_1046"/>
<dbReference type="PANTHER" id="PTHR11941">
    <property type="entry name" value="ENOYL-COA HYDRATASE-RELATED"/>
    <property type="match status" value="1"/>
</dbReference>
<dbReference type="OrthoDB" id="9775794at2"/>
<dbReference type="InterPro" id="IPR029045">
    <property type="entry name" value="ClpP/crotonase-like_dom_sf"/>
</dbReference>
<evidence type="ECO:0000313" key="5">
    <source>
        <dbReference type="Proteomes" id="UP000008898"/>
    </source>
</evidence>
<accession>G0L2P1</accession>
<dbReference type="PANTHER" id="PTHR11941:SF54">
    <property type="entry name" value="ENOYL-COA HYDRATASE, MITOCHONDRIAL"/>
    <property type="match status" value="1"/>
</dbReference>
<evidence type="ECO:0000256" key="3">
    <source>
        <dbReference type="RuleBase" id="RU003707"/>
    </source>
</evidence>
<dbReference type="InterPro" id="IPR001753">
    <property type="entry name" value="Enoyl-CoA_hydra/iso"/>
</dbReference>
<dbReference type="GO" id="GO:0004300">
    <property type="term" value="F:enoyl-CoA hydratase activity"/>
    <property type="evidence" value="ECO:0007669"/>
    <property type="project" value="UniProtKB-EC"/>
</dbReference>
<dbReference type="AlphaFoldDB" id="G0L2P1"/>
<dbReference type="SUPFAM" id="SSF52096">
    <property type="entry name" value="ClpP/crotonase"/>
    <property type="match status" value="1"/>
</dbReference>